<evidence type="ECO:0000313" key="3">
    <source>
        <dbReference type="EMBL" id="ELQ74366.1"/>
    </source>
</evidence>
<keyword evidence="2" id="KW-0732">Signal</keyword>
<keyword evidence="4" id="KW-1185">Reference proteome</keyword>
<proteinExistence type="predicted"/>
<dbReference type="EMBL" id="JH994045">
    <property type="protein sequence ID" value="ELQ74366.1"/>
    <property type="molecule type" value="Genomic_DNA"/>
</dbReference>
<accession>L7JTJ1</accession>
<dbReference type="OMA" id="QSTHIEL"/>
<reference evidence="3 4" key="1">
    <citation type="journal article" date="2012" name="PLoS Pathog.">
        <title>The genome of the obligate intracellular parasite Trachipleistophora hominis: new insights into microsporidian genome dynamics and reductive evolution.</title>
        <authorList>
            <person name="Heinz E."/>
            <person name="Williams T.A."/>
            <person name="Nakjang S."/>
            <person name="Noel C.J."/>
            <person name="Swan D.C."/>
            <person name="Goldberg A.V."/>
            <person name="Harris S.R."/>
            <person name="Weinmaier T."/>
            <person name="Markert S."/>
            <person name="Becher D."/>
            <person name="Bernhardt J."/>
            <person name="Dagan T."/>
            <person name="Hacker C."/>
            <person name="Lucocq J.M."/>
            <person name="Schweder T."/>
            <person name="Rattei T."/>
            <person name="Hall N."/>
            <person name="Hirt R.P."/>
            <person name="Embley T.M."/>
        </authorList>
    </citation>
    <scope>NUCLEOTIDE SEQUENCE [LARGE SCALE GENOMIC DNA]</scope>
</reference>
<dbReference type="InParanoid" id="L7JTJ1"/>
<sequence length="211" mass="23966">MWSTFFTLAFERLLSTQELTVYGENNNSSHNWDDVLTMIIRRLIQSGLNGADVENDNGKNSHVDNNDGNDTTMVTNDDHTNVESRKNSNDDESHNTSTNTFIDLYPYDTKQRGLKCKNFEWFNVRNNMHITTLVDSSAALNATSLRNCDEIVVVNTPVSTCNESSLQNSNEITSVKALKIAKNKYSSDEGTTKDCHQEYFTLSDFTLLYDY</sequence>
<feature type="compositionally biased region" description="Polar residues" evidence="1">
    <location>
        <begin position="66"/>
        <end position="75"/>
    </location>
</feature>
<name>L7JTJ1_TRAHO</name>
<evidence type="ECO:0000256" key="1">
    <source>
        <dbReference type="SAM" id="MobiDB-lite"/>
    </source>
</evidence>
<dbReference type="VEuPathDB" id="MicrosporidiaDB:THOM_2729"/>
<protein>
    <submittedName>
        <fullName evidence="3">Uncharacterized protein</fullName>
    </submittedName>
</protein>
<evidence type="ECO:0000313" key="4">
    <source>
        <dbReference type="Proteomes" id="UP000011185"/>
    </source>
</evidence>
<feature type="compositionally biased region" description="Basic and acidic residues" evidence="1">
    <location>
        <begin position="76"/>
        <end position="94"/>
    </location>
</feature>
<dbReference type="Proteomes" id="UP000011185">
    <property type="component" value="Unassembled WGS sequence"/>
</dbReference>
<feature type="compositionally biased region" description="Basic and acidic residues" evidence="1">
    <location>
        <begin position="56"/>
        <end position="65"/>
    </location>
</feature>
<gene>
    <name evidence="3" type="ORF">THOM_2729</name>
</gene>
<organism evidence="3 4">
    <name type="scientific">Trachipleistophora hominis</name>
    <name type="common">Microsporidian parasite</name>
    <dbReference type="NCBI Taxonomy" id="72359"/>
    <lineage>
        <taxon>Eukaryota</taxon>
        <taxon>Fungi</taxon>
        <taxon>Fungi incertae sedis</taxon>
        <taxon>Microsporidia</taxon>
        <taxon>Pleistophoridae</taxon>
        <taxon>Trachipleistophora</taxon>
    </lineage>
</organism>
<evidence type="ECO:0000256" key="2">
    <source>
        <dbReference type="SAM" id="SignalP"/>
    </source>
</evidence>
<dbReference type="HOGENOM" id="CLU_1305649_0_0_1"/>
<dbReference type="AlphaFoldDB" id="L7JTJ1"/>
<feature type="chain" id="PRO_5003979129" evidence="2">
    <location>
        <begin position="17"/>
        <end position="211"/>
    </location>
</feature>
<feature type="region of interest" description="Disordered" evidence="1">
    <location>
        <begin position="50"/>
        <end position="100"/>
    </location>
</feature>
<feature type="signal peptide" evidence="2">
    <location>
        <begin position="1"/>
        <end position="16"/>
    </location>
</feature>